<dbReference type="EMBL" id="CP157199">
    <property type="protein sequence ID" value="XBG62466.1"/>
    <property type="molecule type" value="Genomic_DNA"/>
</dbReference>
<evidence type="ECO:0000313" key="1">
    <source>
        <dbReference type="EMBL" id="XBG62466.1"/>
    </source>
</evidence>
<gene>
    <name evidence="1" type="ORF">ABGB03_06055</name>
</gene>
<protein>
    <recommendedName>
        <fullName evidence="2">Sigma-70 family RNA polymerase sigma factor</fullName>
    </recommendedName>
</protein>
<sequence>MSTIKKIMDKSTQTEFDKKVLSAVQHLHTYIKHRLYIAESTGVLPRNMYTSNDIIDEGIAKYYSKGINIDLEEMAIKLDLFKIVDNDLNELLKKEAFHKNTQSTNTILEEELDSLEENFTLDADMDYVMNEDLEDISYQQDNKHKHLFLYDDNNSSVISAFEIEDISTQHTKKLLGKFYTWLPMNITDVVDLFVFGKLSFEDISKIKDIEIKRIERIFESVQKSFRKNLP</sequence>
<name>A0AAU7BW60_9FLAO</name>
<dbReference type="RefSeq" id="WP_347925707.1">
    <property type="nucleotide sequence ID" value="NZ_CP157199.1"/>
</dbReference>
<organism evidence="1">
    <name type="scientific">Pontimicrobium sp. SW4</name>
    <dbReference type="NCBI Taxonomy" id="3153519"/>
    <lineage>
        <taxon>Bacteria</taxon>
        <taxon>Pseudomonadati</taxon>
        <taxon>Bacteroidota</taxon>
        <taxon>Flavobacteriia</taxon>
        <taxon>Flavobacteriales</taxon>
        <taxon>Flavobacteriaceae</taxon>
        <taxon>Pontimicrobium</taxon>
    </lineage>
</organism>
<evidence type="ECO:0008006" key="2">
    <source>
        <dbReference type="Google" id="ProtNLM"/>
    </source>
</evidence>
<reference evidence="1" key="1">
    <citation type="submission" date="2024-05" db="EMBL/GenBank/DDBJ databases">
        <title>Pontimicrobium maritimus sp. nov., isolated form sea water.</title>
        <authorList>
            <person name="Muhammad N."/>
            <person name="Vuong T.Q."/>
            <person name="Han H.L."/>
            <person name="Kim S.-G."/>
        </authorList>
    </citation>
    <scope>NUCLEOTIDE SEQUENCE</scope>
    <source>
        <strain evidence="1">SW4</strain>
    </source>
</reference>
<dbReference type="AlphaFoldDB" id="A0AAU7BW60"/>
<proteinExistence type="predicted"/>
<accession>A0AAU7BW60</accession>